<dbReference type="EMBL" id="KK100230">
    <property type="protein sequence ID" value="KIZ07822.1"/>
    <property type="molecule type" value="Genomic_DNA"/>
</dbReference>
<dbReference type="GeneID" id="25726264"/>
<sequence length="364" mass="38903">MFHLHKGKHKHKHTEPASHVRAPFKPAGGDGLADAARGAHDQNAPAPRAGASHPSAGQHPTVHAVAAAPSDLTLDGDESAQTTGTAREGDQHTALAPDTPLPTTPLPADKGRTALTRDAVPAARTTGDKAVERAAPTLDMGLFLDEEALLAASTFPIRPAELVEVAKGILAKGVHKCQDQLAEDFAFSAPFIGPLDKQGFASTMEYLDLESAFPDMQARIYHVRVDPLEPHRVWLTNRPVGRHLGYLRARAPAPLPPTGKLVELPPQTSSLTFDEQGKVTSFTMGYVMDRRVGNSGGLGGAFGLLWAVGAAFPYPEGRPWEASWQQRLFNASSPWAKAAAFLIDRLSSALLPSWFTVSHSRNTG</sequence>
<evidence type="ECO:0000313" key="2">
    <source>
        <dbReference type="EMBL" id="KIZ07822.1"/>
    </source>
</evidence>
<proteinExistence type="predicted"/>
<evidence type="ECO:0000256" key="1">
    <source>
        <dbReference type="SAM" id="MobiDB-lite"/>
    </source>
</evidence>
<dbReference type="Proteomes" id="UP000054498">
    <property type="component" value="Unassembled WGS sequence"/>
</dbReference>
<dbReference type="KEGG" id="mng:MNEG_0146"/>
<feature type="region of interest" description="Disordered" evidence="1">
    <location>
        <begin position="1"/>
        <end position="62"/>
    </location>
</feature>
<evidence type="ECO:0000313" key="3">
    <source>
        <dbReference type="Proteomes" id="UP000054498"/>
    </source>
</evidence>
<organism evidence="2 3">
    <name type="scientific">Monoraphidium neglectum</name>
    <dbReference type="NCBI Taxonomy" id="145388"/>
    <lineage>
        <taxon>Eukaryota</taxon>
        <taxon>Viridiplantae</taxon>
        <taxon>Chlorophyta</taxon>
        <taxon>core chlorophytes</taxon>
        <taxon>Chlorophyceae</taxon>
        <taxon>CS clade</taxon>
        <taxon>Sphaeropleales</taxon>
        <taxon>Selenastraceae</taxon>
        <taxon>Monoraphidium</taxon>
    </lineage>
</organism>
<gene>
    <name evidence="2" type="ORF">MNEG_0146</name>
</gene>
<dbReference type="Gene3D" id="3.10.450.50">
    <property type="match status" value="1"/>
</dbReference>
<name>A0A0D2N6B2_9CHLO</name>
<accession>A0A0D2N6B2</accession>
<protein>
    <submittedName>
        <fullName evidence="2">Uncharacterized protein</fullName>
    </submittedName>
</protein>
<dbReference type="SUPFAM" id="SSF54427">
    <property type="entry name" value="NTF2-like"/>
    <property type="match status" value="1"/>
</dbReference>
<keyword evidence="3" id="KW-1185">Reference proteome</keyword>
<dbReference type="RefSeq" id="XP_013906841.1">
    <property type="nucleotide sequence ID" value="XM_014051387.1"/>
</dbReference>
<feature type="region of interest" description="Disordered" evidence="1">
    <location>
        <begin position="74"/>
        <end position="111"/>
    </location>
</feature>
<dbReference type="OrthoDB" id="199820at2759"/>
<reference evidence="2 3" key="1">
    <citation type="journal article" date="2013" name="BMC Genomics">
        <title>Reconstruction of the lipid metabolism for the microalga Monoraphidium neglectum from its genome sequence reveals characteristics suitable for biofuel production.</title>
        <authorList>
            <person name="Bogen C."/>
            <person name="Al-Dilaimi A."/>
            <person name="Albersmeier A."/>
            <person name="Wichmann J."/>
            <person name="Grundmann M."/>
            <person name="Rupp O."/>
            <person name="Lauersen K.J."/>
            <person name="Blifernez-Klassen O."/>
            <person name="Kalinowski J."/>
            <person name="Goesmann A."/>
            <person name="Mussgnug J.H."/>
            <person name="Kruse O."/>
        </authorList>
    </citation>
    <scope>NUCLEOTIDE SEQUENCE [LARGE SCALE GENOMIC DNA]</scope>
    <source>
        <strain evidence="2 3">SAG 48.87</strain>
    </source>
</reference>
<dbReference type="InterPro" id="IPR032710">
    <property type="entry name" value="NTF2-like_dom_sf"/>
</dbReference>
<feature type="compositionally biased region" description="Basic residues" evidence="1">
    <location>
        <begin position="1"/>
        <end position="13"/>
    </location>
</feature>
<dbReference type="AlphaFoldDB" id="A0A0D2N6B2"/>